<dbReference type="Proteomes" id="UP000800235">
    <property type="component" value="Unassembled WGS sequence"/>
</dbReference>
<protein>
    <recommendedName>
        <fullName evidence="1">DUF7918 domain-containing protein</fullName>
    </recommendedName>
</protein>
<reference evidence="2" key="1">
    <citation type="journal article" date="2020" name="Stud. Mycol.">
        <title>101 Dothideomycetes genomes: a test case for predicting lifestyles and emergence of pathogens.</title>
        <authorList>
            <person name="Haridas S."/>
            <person name="Albert R."/>
            <person name="Binder M."/>
            <person name="Bloem J."/>
            <person name="Labutti K."/>
            <person name="Salamov A."/>
            <person name="Andreopoulos B."/>
            <person name="Baker S."/>
            <person name="Barry K."/>
            <person name="Bills G."/>
            <person name="Bluhm B."/>
            <person name="Cannon C."/>
            <person name="Castanera R."/>
            <person name="Culley D."/>
            <person name="Daum C."/>
            <person name="Ezra D."/>
            <person name="Gonzalez J."/>
            <person name="Henrissat B."/>
            <person name="Kuo A."/>
            <person name="Liang C."/>
            <person name="Lipzen A."/>
            <person name="Lutzoni F."/>
            <person name="Magnuson J."/>
            <person name="Mondo S."/>
            <person name="Nolan M."/>
            <person name="Ohm R."/>
            <person name="Pangilinan J."/>
            <person name="Park H.-J."/>
            <person name="Ramirez L."/>
            <person name="Alfaro M."/>
            <person name="Sun H."/>
            <person name="Tritt A."/>
            <person name="Yoshinaga Y."/>
            <person name="Zwiers L.-H."/>
            <person name="Turgeon B."/>
            <person name="Goodwin S."/>
            <person name="Spatafora J."/>
            <person name="Crous P."/>
            <person name="Grigoriev I."/>
        </authorList>
    </citation>
    <scope>NUCLEOTIDE SEQUENCE</scope>
    <source>
        <strain evidence="2">CBS 130266</strain>
    </source>
</reference>
<dbReference type="OrthoDB" id="3364132at2759"/>
<dbReference type="PANTHER" id="PTHR36223">
    <property type="entry name" value="BETA-LACTAMASE-TYPE TRANSPEPTIDASE FOLD DOMAIN CONTAINING PROTEIN"/>
    <property type="match status" value="1"/>
</dbReference>
<comment type="caution">
    <text evidence="2">The sequence shown here is derived from an EMBL/GenBank/DDBJ whole genome shotgun (WGS) entry which is preliminary data.</text>
</comment>
<accession>A0A9P4NS43</accession>
<name>A0A9P4NS43_9PEZI</name>
<dbReference type="EMBL" id="MU007037">
    <property type="protein sequence ID" value="KAF2430696.1"/>
    <property type="molecule type" value="Genomic_DNA"/>
</dbReference>
<sequence length="310" mass="34368">MAVLSGVTGLSVTVRVDSNALKEYPVPEDDSNGTEKKITKYIEAQAGAHFSIQAKINRCYNHQYCGKGIYIQIDGQDVDNVIYTKTEVKSFVAIPPGIRGMVCISDGMPVGSGTTWTKRKFKFSELTQDERPASSLDKSIKDKLGDLGSITVSFCRLVVTGDRPGSTQKHSLANCESILDFGAAETTPANRLLGTAKIDQRDSPLATFVFKYRSLADLKAEGIIPRSPSPIPLEDRPIDELNPEEMRELLKRQSELLQKRRESDIQLKTEIKRERDDSSTIQGDDNGIEVVEERSKKKAKIVETIDLTDD</sequence>
<proteinExistence type="predicted"/>
<dbReference type="InterPro" id="IPR057678">
    <property type="entry name" value="DUF7918"/>
</dbReference>
<gene>
    <name evidence="2" type="ORF">EJ08DRAFT_697174</name>
</gene>
<feature type="domain" description="DUF7918" evidence="1">
    <location>
        <begin position="9"/>
        <end position="227"/>
    </location>
</feature>
<organism evidence="2 3">
    <name type="scientific">Tothia fuscella</name>
    <dbReference type="NCBI Taxonomy" id="1048955"/>
    <lineage>
        <taxon>Eukaryota</taxon>
        <taxon>Fungi</taxon>
        <taxon>Dikarya</taxon>
        <taxon>Ascomycota</taxon>
        <taxon>Pezizomycotina</taxon>
        <taxon>Dothideomycetes</taxon>
        <taxon>Pleosporomycetidae</taxon>
        <taxon>Venturiales</taxon>
        <taxon>Cylindrosympodiaceae</taxon>
        <taxon>Tothia</taxon>
    </lineage>
</organism>
<dbReference type="Pfam" id="PF25534">
    <property type="entry name" value="DUF7918"/>
    <property type="match status" value="1"/>
</dbReference>
<evidence type="ECO:0000259" key="1">
    <source>
        <dbReference type="Pfam" id="PF25534"/>
    </source>
</evidence>
<dbReference type="PANTHER" id="PTHR36223:SF1">
    <property type="entry name" value="TRANSCRIPTION ELONGATION FACTOR EAF N-TERMINAL DOMAIN-CONTAINING PROTEIN"/>
    <property type="match status" value="1"/>
</dbReference>
<evidence type="ECO:0000313" key="3">
    <source>
        <dbReference type="Proteomes" id="UP000800235"/>
    </source>
</evidence>
<dbReference type="AlphaFoldDB" id="A0A9P4NS43"/>
<evidence type="ECO:0000313" key="2">
    <source>
        <dbReference type="EMBL" id="KAF2430696.1"/>
    </source>
</evidence>
<keyword evidence="3" id="KW-1185">Reference proteome</keyword>